<gene>
    <name evidence="1" type="ordered locus">Tery_4066</name>
</gene>
<dbReference type="Gene3D" id="3.40.50.150">
    <property type="entry name" value="Vaccinia Virus protein VP39"/>
    <property type="match status" value="1"/>
</dbReference>
<dbReference type="AlphaFoldDB" id="Q10XE7"/>
<sequence length="84" mass="9822">MPKLEIKPSSNAEMFAKNWHIFQKIIKNNHMRHKEMYNVLHQFILNYLDKLFSFLDLGCGDLSTIIPCLIDSDIYSYTGVDLSL</sequence>
<dbReference type="eggNOG" id="COG2226">
    <property type="taxonomic scope" value="Bacteria"/>
</dbReference>
<dbReference type="KEGG" id="ter:Tery_4066"/>
<dbReference type="InterPro" id="IPR029063">
    <property type="entry name" value="SAM-dependent_MTases_sf"/>
</dbReference>
<name>Q10XE7_TRIEI</name>
<organism evidence="1">
    <name type="scientific">Trichodesmium erythraeum (strain IMS101)</name>
    <dbReference type="NCBI Taxonomy" id="203124"/>
    <lineage>
        <taxon>Bacteria</taxon>
        <taxon>Bacillati</taxon>
        <taxon>Cyanobacteriota</taxon>
        <taxon>Cyanophyceae</taxon>
        <taxon>Oscillatoriophycideae</taxon>
        <taxon>Oscillatoriales</taxon>
        <taxon>Microcoleaceae</taxon>
        <taxon>Trichodesmium</taxon>
    </lineage>
</organism>
<evidence type="ECO:0000313" key="1">
    <source>
        <dbReference type="EMBL" id="ABG53077.1"/>
    </source>
</evidence>
<dbReference type="HOGENOM" id="CLU_2526541_0_0_3"/>
<evidence type="ECO:0008006" key="2">
    <source>
        <dbReference type="Google" id="ProtNLM"/>
    </source>
</evidence>
<dbReference type="SUPFAM" id="SSF53335">
    <property type="entry name" value="S-adenosyl-L-methionine-dependent methyltransferases"/>
    <property type="match status" value="1"/>
</dbReference>
<proteinExistence type="predicted"/>
<dbReference type="EMBL" id="CP000393">
    <property type="protein sequence ID" value="ABG53077.1"/>
    <property type="molecule type" value="Genomic_DNA"/>
</dbReference>
<reference evidence="1" key="1">
    <citation type="submission" date="2006-06" db="EMBL/GenBank/DDBJ databases">
        <title>Complete sequence of Trichodesmium erythraeum IMS101.</title>
        <authorList>
            <consortium name="US DOE Joint Genome Institute"/>
            <person name="Copeland A."/>
            <person name="Lucas S."/>
            <person name="Lapidus A."/>
            <person name="Barry K."/>
            <person name="Detter J.C."/>
            <person name="Glavina del Rio T."/>
            <person name="Hammon N."/>
            <person name="Israni S."/>
            <person name="Dalin E."/>
            <person name="Tice H."/>
            <person name="Pitluck S."/>
            <person name="Kiss H."/>
            <person name="Munk A.C."/>
            <person name="Brettin T."/>
            <person name="Bruce D."/>
            <person name="Han C."/>
            <person name="Tapia R."/>
            <person name="Gilna P."/>
            <person name="Schmutz J."/>
            <person name="Larimer F."/>
            <person name="Land M."/>
            <person name="Hauser L."/>
            <person name="Kyrpides N."/>
            <person name="Kim E."/>
            <person name="Richardson P."/>
        </authorList>
    </citation>
    <scope>NUCLEOTIDE SEQUENCE [LARGE SCALE GENOMIC DNA]</scope>
    <source>
        <strain evidence="1">IMS101</strain>
    </source>
</reference>
<accession>Q10XE7</accession>
<protein>
    <recommendedName>
        <fullName evidence="2">Small RNA 2'-O-methyltransferase</fullName>
    </recommendedName>
</protein>